<evidence type="ECO:0000256" key="3">
    <source>
        <dbReference type="ARBA" id="ARBA00022676"/>
    </source>
</evidence>
<dbReference type="PANTHER" id="PTHR43646:SF2">
    <property type="entry name" value="GLYCOSYLTRANSFERASE 2-LIKE DOMAIN-CONTAINING PROTEIN"/>
    <property type="match status" value="1"/>
</dbReference>
<dbReference type="CDD" id="cd02522">
    <property type="entry name" value="GT_2_like_a"/>
    <property type="match status" value="1"/>
</dbReference>
<sequence>MRALLRTRRRELLGLSRTGGTRLSVVIPTLDAAATLRACAGRLAGADEIIVVDGGSGDGTPALAGALGAKVIGTSRGRGVQLRAGAEAATGEWLLFLHADTLLASGWLEATGAHIASHPGHAACFGFRLDDRSWQARVIEGGVKLRAGLLGLPYGDQGLLISRPLYEALGGFRPLPLMEDVDLVRRIGRRRLRHLDVAAVTSAARWRRDGWWRRSMRNLLCLALYGAGVSPERIARLYA</sequence>
<dbReference type="NCBIfam" id="TIGR04283">
    <property type="entry name" value="glyco_like_mftF"/>
    <property type="match status" value="1"/>
</dbReference>
<reference evidence="7 8" key="1">
    <citation type="submission" date="2020-03" db="EMBL/GenBank/DDBJ databases">
        <title>Genomic Encyclopedia of Type Strains, Phase IV (KMG-IV): sequencing the most valuable type-strain genomes for metagenomic binning, comparative biology and taxonomic classification.</title>
        <authorList>
            <person name="Goeker M."/>
        </authorList>
    </citation>
    <scope>NUCLEOTIDE SEQUENCE [LARGE SCALE GENOMIC DNA]</scope>
    <source>
        <strain evidence="7 8">DSM 16846</strain>
    </source>
</reference>
<dbReference type="PANTHER" id="PTHR43646">
    <property type="entry name" value="GLYCOSYLTRANSFERASE"/>
    <property type="match status" value="1"/>
</dbReference>
<dbReference type="Proteomes" id="UP000558192">
    <property type="component" value="Unassembled WGS sequence"/>
</dbReference>
<dbReference type="Gene3D" id="3.90.550.10">
    <property type="entry name" value="Spore Coat Polysaccharide Biosynthesis Protein SpsA, Chain A"/>
    <property type="match status" value="1"/>
</dbReference>
<dbReference type="EMBL" id="JAATJC010000001">
    <property type="protein sequence ID" value="NJC05871.1"/>
    <property type="molecule type" value="Genomic_DNA"/>
</dbReference>
<evidence type="ECO:0000313" key="7">
    <source>
        <dbReference type="EMBL" id="NJC05871.1"/>
    </source>
</evidence>
<dbReference type="SUPFAM" id="SSF53448">
    <property type="entry name" value="Nucleotide-diphospho-sugar transferases"/>
    <property type="match status" value="1"/>
</dbReference>
<keyword evidence="5" id="KW-0472">Membrane</keyword>
<keyword evidence="4 7" id="KW-0808">Transferase</keyword>
<dbReference type="Pfam" id="PF00535">
    <property type="entry name" value="Glycos_transf_2"/>
    <property type="match status" value="1"/>
</dbReference>
<keyword evidence="3" id="KW-0328">Glycosyltransferase</keyword>
<name>A0A7X6BH94_9SPHN</name>
<dbReference type="InterPro" id="IPR026461">
    <property type="entry name" value="Trfase_2_rSAM/seldom_assoc"/>
</dbReference>
<keyword evidence="2" id="KW-1003">Cell membrane</keyword>
<dbReference type="GO" id="GO:0005886">
    <property type="term" value="C:plasma membrane"/>
    <property type="evidence" value="ECO:0007669"/>
    <property type="project" value="UniProtKB-SubCell"/>
</dbReference>
<gene>
    <name evidence="7" type="ORF">GGQ97_001664</name>
</gene>
<evidence type="ECO:0000256" key="2">
    <source>
        <dbReference type="ARBA" id="ARBA00022475"/>
    </source>
</evidence>
<protein>
    <submittedName>
        <fullName evidence="7">RSAM/selenodomain-associated transferase 2</fullName>
    </submittedName>
</protein>
<dbReference type="AlphaFoldDB" id="A0A7X6BH94"/>
<feature type="domain" description="Glycosyltransferase 2-like" evidence="6">
    <location>
        <begin position="24"/>
        <end position="130"/>
    </location>
</feature>
<dbReference type="GO" id="GO:0016757">
    <property type="term" value="F:glycosyltransferase activity"/>
    <property type="evidence" value="ECO:0007669"/>
    <property type="project" value="UniProtKB-KW"/>
</dbReference>
<evidence type="ECO:0000313" key="8">
    <source>
        <dbReference type="Proteomes" id="UP000558192"/>
    </source>
</evidence>
<proteinExistence type="predicted"/>
<organism evidence="7 8">
    <name type="scientific">Sphingomonas kaistensis</name>
    <dbReference type="NCBI Taxonomy" id="298708"/>
    <lineage>
        <taxon>Bacteria</taxon>
        <taxon>Pseudomonadati</taxon>
        <taxon>Pseudomonadota</taxon>
        <taxon>Alphaproteobacteria</taxon>
        <taxon>Sphingomonadales</taxon>
        <taxon>Sphingomonadaceae</taxon>
        <taxon>Sphingomonas</taxon>
    </lineage>
</organism>
<keyword evidence="8" id="KW-1185">Reference proteome</keyword>
<evidence type="ECO:0000256" key="5">
    <source>
        <dbReference type="ARBA" id="ARBA00023136"/>
    </source>
</evidence>
<comment type="subcellular location">
    <subcellularLocation>
        <location evidence="1">Cell membrane</location>
    </subcellularLocation>
</comment>
<comment type="caution">
    <text evidence="7">The sequence shown here is derived from an EMBL/GenBank/DDBJ whole genome shotgun (WGS) entry which is preliminary data.</text>
</comment>
<evidence type="ECO:0000256" key="1">
    <source>
        <dbReference type="ARBA" id="ARBA00004236"/>
    </source>
</evidence>
<dbReference type="RefSeq" id="WP_209022817.1">
    <property type="nucleotide sequence ID" value="NZ_JAATJC010000001.1"/>
</dbReference>
<dbReference type="InterPro" id="IPR029044">
    <property type="entry name" value="Nucleotide-diphossugar_trans"/>
</dbReference>
<dbReference type="InterPro" id="IPR001173">
    <property type="entry name" value="Glyco_trans_2-like"/>
</dbReference>
<evidence type="ECO:0000256" key="4">
    <source>
        <dbReference type="ARBA" id="ARBA00022679"/>
    </source>
</evidence>
<evidence type="ECO:0000259" key="6">
    <source>
        <dbReference type="Pfam" id="PF00535"/>
    </source>
</evidence>
<accession>A0A7X6BH94</accession>